<dbReference type="InterPro" id="IPR022301">
    <property type="entry name" value="Integral_membrane_YjbE"/>
</dbReference>
<evidence type="ECO:0000256" key="1">
    <source>
        <dbReference type="ARBA" id="ARBA00004141"/>
    </source>
</evidence>
<dbReference type="Pfam" id="PF03741">
    <property type="entry name" value="TerC"/>
    <property type="match status" value="1"/>
</dbReference>
<protein>
    <submittedName>
        <fullName evidence="7">YjbE family integral membrane protein</fullName>
    </submittedName>
</protein>
<keyword evidence="8" id="KW-1185">Reference proteome</keyword>
<dbReference type="NCBIfam" id="TIGR03717">
    <property type="entry name" value="R_switched_YjbE"/>
    <property type="match status" value="1"/>
</dbReference>
<name>A0ABT9VH58_9BACI</name>
<reference evidence="7 8" key="1">
    <citation type="submission" date="2023-07" db="EMBL/GenBank/DDBJ databases">
        <title>Genomic Encyclopedia of Type Strains, Phase IV (KMG-IV): sequencing the most valuable type-strain genomes for metagenomic binning, comparative biology and taxonomic classification.</title>
        <authorList>
            <person name="Goeker M."/>
        </authorList>
    </citation>
    <scope>NUCLEOTIDE SEQUENCE [LARGE SCALE GENOMIC DNA]</scope>
    <source>
        <strain evidence="7 8">DSM 16460</strain>
    </source>
</reference>
<evidence type="ECO:0000256" key="5">
    <source>
        <dbReference type="ARBA" id="ARBA00023136"/>
    </source>
</evidence>
<evidence type="ECO:0000256" key="2">
    <source>
        <dbReference type="ARBA" id="ARBA00007511"/>
    </source>
</evidence>
<organism evidence="7 8">
    <name type="scientific">Alkalibacillus salilacus</name>
    <dbReference type="NCBI Taxonomy" id="284582"/>
    <lineage>
        <taxon>Bacteria</taxon>
        <taxon>Bacillati</taxon>
        <taxon>Bacillota</taxon>
        <taxon>Bacilli</taxon>
        <taxon>Bacillales</taxon>
        <taxon>Bacillaceae</taxon>
        <taxon>Alkalibacillus</taxon>
    </lineage>
</organism>
<comment type="subcellular location">
    <subcellularLocation>
        <location evidence="1">Membrane</location>
        <topology evidence="1">Multi-pass membrane protein</topology>
    </subcellularLocation>
</comment>
<keyword evidence="4 6" id="KW-1133">Transmembrane helix</keyword>
<dbReference type="PANTHER" id="PTHR30238:SF4">
    <property type="entry name" value="SLL1022 PROTEIN"/>
    <property type="match status" value="1"/>
</dbReference>
<comment type="caution">
    <text evidence="7">The sequence shown here is derived from an EMBL/GenBank/DDBJ whole genome shotgun (WGS) entry which is preliminary data.</text>
</comment>
<evidence type="ECO:0000313" key="8">
    <source>
        <dbReference type="Proteomes" id="UP001224359"/>
    </source>
</evidence>
<evidence type="ECO:0000256" key="4">
    <source>
        <dbReference type="ARBA" id="ARBA00022989"/>
    </source>
</evidence>
<keyword evidence="3 6" id="KW-0812">Transmembrane</keyword>
<dbReference type="EMBL" id="JAUSTQ010000010">
    <property type="protein sequence ID" value="MDQ0160291.1"/>
    <property type="molecule type" value="Genomic_DNA"/>
</dbReference>
<proteinExistence type="inferred from homology"/>
<feature type="transmembrane region" description="Helical" evidence="6">
    <location>
        <begin position="169"/>
        <end position="187"/>
    </location>
</feature>
<feature type="transmembrane region" description="Helical" evidence="6">
    <location>
        <begin position="199"/>
        <end position="220"/>
    </location>
</feature>
<feature type="transmembrane region" description="Helical" evidence="6">
    <location>
        <begin position="12"/>
        <end position="36"/>
    </location>
</feature>
<feature type="transmembrane region" description="Helical" evidence="6">
    <location>
        <begin position="112"/>
        <end position="133"/>
    </location>
</feature>
<keyword evidence="5 6" id="KW-0472">Membrane</keyword>
<dbReference type="RefSeq" id="WP_306977441.1">
    <property type="nucleotide sequence ID" value="NZ_JAUSTQ010000010.1"/>
</dbReference>
<dbReference type="Proteomes" id="UP001224359">
    <property type="component" value="Unassembled WGS sequence"/>
</dbReference>
<feature type="transmembrane region" description="Helical" evidence="6">
    <location>
        <begin position="48"/>
        <end position="69"/>
    </location>
</feature>
<evidence type="ECO:0000256" key="3">
    <source>
        <dbReference type="ARBA" id="ARBA00022692"/>
    </source>
</evidence>
<evidence type="ECO:0000256" key="6">
    <source>
        <dbReference type="SAM" id="Phobius"/>
    </source>
</evidence>
<gene>
    <name evidence="7" type="ORF">J2S77_002294</name>
</gene>
<comment type="similarity">
    <text evidence="2">Belongs to the TerC family.</text>
</comment>
<evidence type="ECO:0000313" key="7">
    <source>
        <dbReference type="EMBL" id="MDQ0160291.1"/>
    </source>
</evidence>
<dbReference type="PANTHER" id="PTHR30238">
    <property type="entry name" value="MEMBRANE BOUND PREDICTED REDOX MODULATOR"/>
    <property type="match status" value="1"/>
</dbReference>
<sequence>MEFLLELNWDIIKALFIIIGIDLILGGDNAIVIAMASRKLPDHLQQKAIVFGTILAIAFRFILATIAIFLLTMPYVQLIGGLLLFYIATQLLRDQDAHDHPDIQSSTTFLGAVKTIIIADVVMGFDNVLAISAAANQNIALILFGLIISVPLIIFGSQIILKLMKRYPFMIYLGASLLAYTSAELILKEEKIEAVWTSIPYHALTWPLFMVILVLFIGYLSRKPAV</sequence>
<feature type="transmembrane region" description="Helical" evidence="6">
    <location>
        <begin position="75"/>
        <end position="92"/>
    </location>
</feature>
<accession>A0ABT9VH58</accession>
<feature type="transmembrane region" description="Helical" evidence="6">
    <location>
        <begin position="139"/>
        <end position="157"/>
    </location>
</feature>
<dbReference type="InterPro" id="IPR005496">
    <property type="entry name" value="Integral_membrane_TerC"/>
</dbReference>